<feature type="transmembrane region" description="Helical" evidence="7">
    <location>
        <begin position="67"/>
        <end position="90"/>
    </location>
</feature>
<gene>
    <name evidence="10" type="primary">LOC106476889</name>
</gene>
<comment type="subcellular location">
    <subcellularLocation>
        <location evidence="1">Membrane</location>
        <topology evidence="1">Multi-pass membrane protein</topology>
    </subcellularLocation>
</comment>
<proteinExistence type="inferred from homology"/>
<evidence type="ECO:0000313" key="9">
    <source>
        <dbReference type="Proteomes" id="UP000694941"/>
    </source>
</evidence>
<keyword evidence="4 7" id="KW-0812">Transmembrane</keyword>
<feature type="transmembrane region" description="Helical" evidence="7">
    <location>
        <begin position="110"/>
        <end position="133"/>
    </location>
</feature>
<dbReference type="RefSeq" id="XP_013792960.1">
    <property type="nucleotide sequence ID" value="XM_013937506.2"/>
</dbReference>
<dbReference type="Pfam" id="PF14802">
    <property type="entry name" value="TMEM192"/>
    <property type="match status" value="1"/>
</dbReference>
<protein>
    <recommendedName>
        <fullName evidence="3">Transmembrane protein 192</fullName>
    </recommendedName>
</protein>
<evidence type="ECO:0000256" key="5">
    <source>
        <dbReference type="ARBA" id="ARBA00022989"/>
    </source>
</evidence>
<keyword evidence="6 7" id="KW-0472">Membrane</keyword>
<evidence type="ECO:0000256" key="4">
    <source>
        <dbReference type="ARBA" id="ARBA00022692"/>
    </source>
</evidence>
<name>A0ABM1C2B1_LIMPO</name>
<evidence type="ECO:0000256" key="8">
    <source>
        <dbReference type="SAM" id="SignalP"/>
    </source>
</evidence>
<feature type="chain" id="PRO_5046569663" description="Transmembrane protein 192" evidence="8">
    <location>
        <begin position="17"/>
        <end position="207"/>
    </location>
</feature>
<accession>A0ABM1C2B1</accession>
<keyword evidence="9" id="KW-1185">Reference proteome</keyword>
<sequence length="207" mass="24053">VALVAVSFFLPGICTSEDLCGVKPYFLLIYCHVILWFFFFLGDLYLRYYHNVLYCFGHIHFYQATKFLRRIVLYVYSTGNSVLLLVVTVVQDKCPNLHDCFSFLSLKPIHFIQILVCVEAVIAFVCLVQYLVITLKFAKSTKVPDVQQQENLINSLQFEESPSEVGYITHDYKEELVEKQADLICYLRKHSAELKQEMVKLKARLES</sequence>
<organism evidence="9 10">
    <name type="scientific">Limulus polyphemus</name>
    <name type="common">Atlantic horseshoe crab</name>
    <dbReference type="NCBI Taxonomy" id="6850"/>
    <lineage>
        <taxon>Eukaryota</taxon>
        <taxon>Metazoa</taxon>
        <taxon>Ecdysozoa</taxon>
        <taxon>Arthropoda</taxon>
        <taxon>Chelicerata</taxon>
        <taxon>Merostomata</taxon>
        <taxon>Xiphosura</taxon>
        <taxon>Limulidae</taxon>
        <taxon>Limulus</taxon>
    </lineage>
</organism>
<dbReference type="PANTHER" id="PTHR31592:SF1">
    <property type="entry name" value="TRANSMEMBRANE PROTEIN 192"/>
    <property type="match status" value="1"/>
</dbReference>
<dbReference type="InterPro" id="IPR029399">
    <property type="entry name" value="TMEM192"/>
</dbReference>
<evidence type="ECO:0000256" key="7">
    <source>
        <dbReference type="SAM" id="Phobius"/>
    </source>
</evidence>
<evidence type="ECO:0000256" key="6">
    <source>
        <dbReference type="ARBA" id="ARBA00023136"/>
    </source>
</evidence>
<comment type="similarity">
    <text evidence="2">Belongs to the TMEM192 family.</text>
</comment>
<feature type="transmembrane region" description="Helical" evidence="7">
    <location>
        <begin position="26"/>
        <end position="46"/>
    </location>
</feature>
<dbReference type="PANTHER" id="PTHR31592">
    <property type="entry name" value="TRANSMEMBRANE PROTEIN 192"/>
    <property type="match status" value="1"/>
</dbReference>
<evidence type="ECO:0000256" key="1">
    <source>
        <dbReference type="ARBA" id="ARBA00004141"/>
    </source>
</evidence>
<evidence type="ECO:0000256" key="3">
    <source>
        <dbReference type="ARBA" id="ARBA00014635"/>
    </source>
</evidence>
<keyword evidence="5 7" id="KW-1133">Transmembrane helix</keyword>
<dbReference type="GeneID" id="106476889"/>
<keyword evidence="8" id="KW-0732">Signal</keyword>
<evidence type="ECO:0000256" key="2">
    <source>
        <dbReference type="ARBA" id="ARBA00006314"/>
    </source>
</evidence>
<feature type="signal peptide" evidence="8">
    <location>
        <begin position="1"/>
        <end position="16"/>
    </location>
</feature>
<dbReference type="Proteomes" id="UP000694941">
    <property type="component" value="Unplaced"/>
</dbReference>
<feature type="non-terminal residue" evidence="10">
    <location>
        <position position="1"/>
    </location>
</feature>
<evidence type="ECO:0000313" key="10">
    <source>
        <dbReference type="RefSeq" id="XP_013792960.1"/>
    </source>
</evidence>
<reference evidence="10" key="1">
    <citation type="submission" date="2025-08" db="UniProtKB">
        <authorList>
            <consortium name="RefSeq"/>
        </authorList>
    </citation>
    <scope>IDENTIFICATION</scope>
    <source>
        <tissue evidence="10">Muscle</tissue>
    </source>
</reference>